<feature type="region of interest" description="Disordered" evidence="1">
    <location>
        <begin position="1"/>
        <end position="41"/>
    </location>
</feature>
<reference evidence="3" key="1">
    <citation type="submission" date="2016-06" db="EMBL/GenBank/DDBJ databases">
        <title>Parallel loss of symbiosis genes in relatives of nitrogen-fixing non-legume Parasponia.</title>
        <authorList>
            <person name="Van Velzen R."/>
            <person name="Holmer R."/>
            <person name="Bu F."/>
            <person name="Rutten L."/>
            <person name="Van Zeijl A."/>
            <person name="Liu W."/>
            <person name="Santuari L."/>
            <person name="Cao Q."/>
            <person name="Sharma T."/>
            <person name="Shen D."/>
            <person name="Roswanjaya Y."/>
            <person name="Wardhani T."/>
            <person name="Kalhor M.S."/>
            <person name="Jansen J."/>
            <person name="Van den Hoogen J."/>
            <person name="Gungor B."/>
            <person name="Hartog M."/>
            <person name="Hontelez J."/>
            <person name="Verver J."/>
            <person name="Yang W.-C."/>
            <person name="Schijlen E."/>
            <person name="Repin R."/>
            <person name="Schilthuizen M."/>
            <person name="Schranz E."/>
            <person name="Heidstra R."/>
            <person name="Miyata K."/>
            <person name="Fedorova E."/>
            <person name="Kohlen W."/>
            <person name="Bisseling T."/>
            <person name="Smit S."/>
            <person name="Geurts R."/>
        </authorList>
    </citation>
    <scope>NUCLEOTIDE SEQUENCE [LARGE SCALE GENOMIC DNA]</scope>
    <source>
        <strain evidence="3">cv. RG33-2</strain>
    </source>
</reference>
<sequence length="104" mass="11569">MSSGTSAQPDGSGGSSGLGRAKDRPDPKGKRIQEESRGISIEKELRRTKTFKLAVPFEAKSEKLVLKNGKMFNDMLAQYVRDSIPPTTLSWADIRKEDIELIFQ</sequence>
<proteinExistence type="predicted"/>
<gene>
    <name evidence="2" type="ORF">TorRG33x02_182170</name>
</gene>
<dbReference type="Proteomes" id="UP000237000">
    <property type="component" value="Unassembled WGS sequence"/>
</dbReference>
<dbReference type="AlphaFoldDB" id="A0A2P5EKI6"/>
<feature type="compositionally biased region" description="Basic and acidic residues" evidence="1">
    <location>
        <begin position="20"/>
        <end position="41"/>
    </location>
</feature>
<accession>A0A2P5EKI6</accession>
<evidence type="ECO:0000313" key="3">
    <source>
        <dbReference type="Proteomes" id="UP000237000"/>
    </source>
</evidence>
<keyword evidence="3" id="KW-1185">Reference proteome</keyword>
<name>A0A2P5EKI6_TREOI</name>
<evidence type="ECO:0000256" key="1">
    <source>
        <dbReference type="SAM" id="MobiDB-lite"/>
    </source>
</evidence>
<dbReference type="EMBL" id="JXTC01000138">
    <property type="protein sequence ID" value="PON86012.1"/>
    <property type="molecule type" value="Genomic_DNA"/>
</dbReference>
<dbReference type="InParanoid" id="A0A2P5EKI6"/>
<comment type="caution">
    <text evidence="2">The sequence shown here is derived from an EMBL/GenBank/DDBJ whole genome shotgun (WGS) entry which is preliminary data.</text>
</comment>
<evidence type="ECO:0000313" key="2">
    <source>
        <dbReference type="EMBL" id="PON86012.1"/>
    </source>
</evidence>
<protein>
    <submittedName>
        <fullName evidence="2">Uncharacterized protein</fullName>
    </submittedName>
</protein>
<dbReference type="OrthoDB" id="10387669at2759"/>
<organism evidence="2 3">
    <name type="scientific">Trema orientale</name>
    <name type="common">Charcoal tree</name>
    <name type="synonym">Celtis orientalis</name>
    <dbReference type="NCBI Taxonomy" id="63057"/>
    <lineage>
        <taxon>Eukaryota</taxon>
        <taxon>Viridiplantae</taxon>
        <taxon>Streptophyta</taxon>
        <taxon>Embryophyta</taxon>
        <taxon>Tracheophyta</taxon>
        <taxon>Spermatophyta</taxon>
        <taxon>Magnoliopsida</taxon>
        <taxon>eudicotyledons</taxon>
        <taxon>Gunneridae</taxon>
        <taxon>Pentapetalae</taxon>
        <taxon>rosids</taxon>
        <taxon>fabids</taxon>
        <taxon>Rosales</taxon>
        <taxon>Cannabaceae</taxon>
        <taxon>Trema</taxon>
    </lineage>
</organism>